<dbReference type="PIR" id="F72601">
    <property type="entry name" value="F72601"/>
</dbReference>
<feature type="transmembrane region" description="Helical" evidence="1">
    <location>
        <begin position="19"/>
        <end position="40"/>
    </location>
</feature>
<feature type="transmembrane region" description="Helical" evidence="1">
    <location>
        <begin position="127"/>
        <end position="147"/>
    </location>
</feature>
<evidence type="ECO:0000313" key="3">
    <source>
        <dbReference type="Proteomes" id="UP000002518"/>
    </source>
</evidence>
<dbReference type="Proteomes" id="UP000002518">
    <property type="component" value="Chromosome"/>
</dbReference>
<feature type="transmembrane region" description="Helical" evidence="1">
    <location>
        <begin position="154"/>
        <end position="174"/>
    </location>
</feature>
<name>Q9YCI0_AERPE</name>
<dbReference type="KEGG" id="ape:APE_1277"/>
<keyword evidence="1" id="KW-0472">Membrane</keyword>
<evidence type="ECO:0000256" key="1">
    <source>
        <dbReference type="SAM" id="Phobius"/>
    </source>
</evidence>
<dbReference type="AlphaFoldDB" id="Q9YCI0"/>
<sequence>MFGGCAGCSVVERVWLASLTAALCLVALAAVGVVYAVVIVASSEFGLLSSKLFNLASLAILFFAFMVSLAGSSVGVIARGSGASLGFALLSGFFLARAVRTAAIAYLVFSATFAGGARLGASSLSLVAVLVFLLSMLFLISGVLILARSSGSPISWWLWAAGTALLILSIVLGLTPRLLPAESMGQKH</sequence>
<dbReference type="EMBL" id="BA000002">
    <property type="protein sequence ID" value="BAA80268.1"/>
    <property type="molecule type" value="Genomic_DNA"/>
</dbReference>
<accession>Q9YCI0</accession>
<keyword evidence="3" id="KW-1185">Reference proteome</keyword>
<protein>
    <submittedName>
        <fullName evidence="2">Uncharacterized protein</fullName>
    </submittedName>
</protein>
<keyword evidence="1" id="KW-1133">Transmembrane helix</keyword>
<keyword evidence="1" id="KW-0812">Transmembrane</keyword>
<evidence type="ECO:0000313" key="2">
    <source>
        <dbReference type="EMBL" id="BAA80268.1"/>
    </source>
</evidence>
<dbReference type="EnsemblBacteria" id="BAA80268">
    <property type="protein sequence ID" value="BAA80268"/>
    <property type="gene ID" value="APE_1277"/>
</dbReference>
<proteinExistence type="predicted"/>
<organism evidence="2 3">
    <name type="scientific">Aeropyrum pernix (strain ATCC 700893 / DSM 11879 / JCM 9820 / NBRC 100138 / K1)</name>
    <dbReference type="NCBI Taxonomy" id="272557"/>
    <lineage>
        <taxon>Archaea</taxon>
        <taxon>Thermoproteota</taxon>
        <taxon>Thermoprotei</taxon>
        <taxon>Desulfurococcales</taxon>
        <taxon>Desulfurococcaceae</taxon>
        <taxon>Aeropyrum</taxon>
    </lineage>
</organism>
<reference evidence="2 3" key="1">
    <citation type="journal article" date="1999" name="DNA Res.">
        <title>Complete genome sequence of an aerobic hyper-thermophilic crenarchaeon, Aeropyrum pernix K1.</title>
        <authorList>
            <person name="Kawarabayasi Y."/>
            <person name="Hino Y."/>
            <person name="Horikawa H."/>
            <person name="Yamazaki S."/>
            <person name="Haikawa Y."/>
            <person name="Jin-no K."/>
            <person name="Takahashi M."/>
            <person name="Sekine M."/>
            <person name="Baba S."/>
            <person name="Ankai A."/>
            <person name="Kosugi H."/>
            <person name="Hosoyama A."/>
            <person name="Fukui S."/>
            <person name="Nagai Y."/>
            <person name="Nishijima K."/>
            <person name="Nakazawa H."/>
            <person name="Takamiya M."/>
            <person name="Masuda S."/>
            <person name="Funahashi T."/>
            <person name="Tanaka T."/>
            <person name="Kudoh Y."/>
            <person name="Yamazaki J."/>
            <person name="Kushida N."/>
            <person name="Oguchi A."/>
            <person name="Aoki K."/>
            <person name="Kubota K."/>
            <person name="Nakamura Y."/>
            <person name="Nomura N."/>
            <person name="Sako Y."/>
            <person name="Kikuchi H."/>
        </authorList>
    </citation>
    <scope>NUCLEOTIDE SEQUENCE [LARGE SCALE GENOMIC DNA]</scope>
    <source>
        <strain evidence="3">ATCC 700893 / DSM 11879 / JCM 9820 / NBRC 100138 / K1</strain>
    </source>
</reference>
<gene>
    <name evidence="2" type="ordered locus">APE_1277</name>
</gene>
<feature type="transmembrane region" description="Helical" evidence="1">
    <location>
        <begin position="52"/>
        <end position="70"/>
    </location>
</feature>
<dbReference type="STRING" id="272557.APE_1277"/>